<evidence type="ECO:0000256" key="11">
    <source>
        <dbReference type="SAM" id="MobiDB-lite"/>
    </source>
</evidence>
<evidence type="ECO:0000256" key="7">
    <source>
        <dbReference type="ARBA" id="ARBA00022825"/>
    </source>
</evidence>
<evidence type="ECO:0000313" key="16">
    <source>
        <dbReference type="Proteomes" id="UP000823941"/>
    </source>
</evidence>
<dbReference type="PROSITE" id="PS00134">
    <property type="entry name" value="TRYPSIN_HIS"/>
    <property type="match status" value="1"/>
</dbReference>
<dbReference type="InterPro" id="IPR018114">
    <property type="entry name" value="TRYPSIN_HIS"/>
</dbReference>
<dbReference type="EC" id="3.4.21.10" evidence="2"/>
<dbReference type="PROSITE" id="PS00135">
    <property type="entry name" value="TRYPSIN_SER"/>
    <property type="match status" value="1"/>
</dbReference>
<dbReference type="PANTHER" id="PTHR24252">
    <property type="entry name" value="ACROSIN-RELATED"/>
    <property type="match status" value="1"/>
</dbReference>
<keyword evidence="5 12" id="KW-0732">Signal</keyword>
<dbReference type="Gene3D" id="3.30.1640.30">
    <property type="match status" value="1"/>
</dbReference>
<feature type="signal peptide" evidence="12">
    <location>
        <begin position="1"/>
        <end position="20"/>
    </location>
</feature>
<dbReference type="Gene3D" id="2.40.10.10">
    <property type="entry name" value="Trypsin-like serine proteases"/>
    <property type="match status" value="2"/>
</dbReference>
<dbReference type="InterPro" id="IPR043504">
    <property type="entry name" value="Peptidase_S1_PA_chymotrypsin"/>
</dbReference>
<evidence type="ECO:0000256" key="2">
    <source>
        <dbReference type="ARBA" id="ARBA00012050"/>
    </source>
</evidence>
<dbReference type="InterPro" id="IPR038565">
    <property type="entry name" value="CLIP_sf"/>
</dbReference>
<evidence type="ECO:0000256" key="5">
    <source>
        <dbReference type="ARBA" id="ARBA00022729"/>
    </source>
</evidence>
<dbReference type="InterPro" id="IPR022700">
    <property type="entry name" value="CLIP"/>
</dbReference>
<name>A0ABQ7QWN8_PLUXY</name>
<dbReference type="PROSITE" id="PS50240">
    <property type="entry name" value="TRYPSIN_DOM"/>
    <property type="match status" value="1"/>
</dbReference>
<dbReference type="SUPFAM" id="SSF50494">
    <property type="entry name" value="Trypsin-like serine proteases"/>
    <property type="match status" value="2"/>
</dbReference>
<dbReference type="PRINTS" id="PR00722">
    <property type="entry name" value="CHYMOTRYPSIN"/>
</dbReference>
<dbReference type="SMART" id="SM00680">
    <property type="entry name" value="CLIP"/>
    <property type="match status" value="1"/>
</dbReference>
<dbReference type="EMBL" id="JAHIBW010000007">
    <property type="protein sequence ID" value="KAG7309465.1"/>
    <property type="molecule type" value="Genomic_DNA"/>
</dbReference>
<evidence type="ECO:0000256" key="6">
    <source>
        <dbReference type="ARBA" id="ARBA00022801"/>
    </source>
</evidence>
<protein>
    <recommendedName>
        <fullName evidence="3">Acrosin</fullName>
        <ecNumber evidence="2">3.4.21.10</ecNumber>
    </recommendedName>
</protein>
<dbReference type="CDD" id="cd00190">
    <property type="entry name" value="Tryp_SPc"/>
    <property type="match status" value="1"/>
</dbReference>
<dbReference type="InterPro" id="IPR033116">
    <property type="entry name" value="TRYPSIN_SER"/>
</dbReference>
<evidence type="ECO:0000256" key="3">
    <source>
        <dbReference type="ARBA" id="ARBA00017161"/>
    </source>
</evidence>
<feature type="chain" id="PRO_5046268526" description="Acrosin" evidence="12">
    <location>
        <begin position="21"/>
        <end position="798"/>
    </location>
</feature>
<reference evidence="15 16" key="1">
    <citation type="submission" date="2021-06" db="EMBL/GenBank/DDBJ databases">
        <title>A haploid diamondback moth (Plutella xylostella L.) genome assembly resolves 31 chromosomes and identifies a diamide resistance mutation.</title>
        <authorList>
            <person name="Ward C.M."/>
            <person name="Perry K.D."/>
            <person name="Baker G."/>
            <person name="Powis K."/>
            <person name="Heckel D.G."/>
            <person name="Baxter S.W."/>
        </authorList>
    </citation>
    <scope>NUCLEOTIDE SEQUENCE [LARGE SCALE GENOMIC DNA]</scope>
    <source>
        <strain evidence="15 16">LV</strain>
        <tissue evidence="15">Single pupa</tissue>
    </source>
</reference>
<feature type="region of interest" description="Disordered" evidence="11">
    <location>
        <begin position="335"/>
        <end position="359"/>
    </location>
</feature>
<dbReference type="InterPro" id="IPR001254">
    <property type="entry name" value="Trypsin_dom"/>
</dbReference>
<comment type="caution">
    <text evidence="15">The sequence shown here is derived from an EMBL/GenBank/DDBJ whole genome shotgun (WGS) entry which is preliminary data.</text>
</comment>
<feature type="region of interest" description="Disordered" evidence="11">
    <location>
        <begin position="427"/>
        <end position="464"/>
    </location>
</feature>
<comment type="similarity">
    <text evidence="9">Belongs to the peptidase S1 family. CLIP subfamily.</text>
</comment>
<keyword evidence="6 10" id="KW-0378">Hydrolase</keyword>
<evidence type="ECO:0000313" key="15">
    <source>
        <dbReference type="EMBL" id="KAG7309465.1"/>
    </source>
</evidence>
<feature type="domain" description="Clip" evidence="14">
    <location>
        <begin position="372"/>
        <end position="425"/>
    </location>
</feature>
<accession>A0ABQ7QWN8</accession>
<evidence type="ECO:0000256" key="10">
    <source>
        <dbReference type="RuleBase" id="RU363034"/>
    </source>
</evidence>
<dbReference type="SMART" id="SM00020">
    <property type="entry name" value="Tryp_SPc"/>
    <property type="match status" value="1"/>
</dbReference>
<evidence type="ECO:0000256" key="1">
    <source>
        <dbReference type="ARBA" id="ARBA00001656"/>
    </source>
</evidence>
<evidence type="ECO:0000259" key="13">
    <source>
        <dbReference type="PROSITE" id="PS50240"/>
    </source>
</evidence>
<organism evidence="15 16">
    <name type="scientific">Plutella xylostella</name>
    <name type="common">Diamondback moth</name>
    <name type="synonym">Plutella maculipennis</name>
    <dbReference type="NCBI Taxonomy" id="51655"/>
    <lineage>
        <taxon>Eukaryota</taxon>
        <taxon>Metazoa</taxon>
        <taxon>Ecdysozoa</taxon>
        <taxon>Arthropoda</taxon>
        <taxon>Hexapoda</taxon>
        <taxon>Insecta</taxon>
        <taxon>Pterygota</taxon>
        <taxon>Neoptera</taxon>
        <taxon>Endopterygota</taxon>
        <taxon>Lepidoptera</taxon>
        <taxon>Glossata</taxon>
        <taxon>Ditrysia</taxon>
        <taxon>Yponomeutoidea</taxon>
        <taxon>Plutellidae</taxon>
        <taxon>Plutella</taxon>
    </lineage>
</organism>
<keyword evidence="16" id="KW-1185">Reference proteome</keyword>
<evidence type="ECO:0000256" key="9">
    <source>
        <dbReference type="ARBA" id="ARBA00024195"/>
    </source>
</evidence>
<feature type="domain" description="Peptidase S1" evidence="13">
    <location>
        <begin position="476"/>
        <end position="795"/>
    </location>
</feature>
<proteinExistence type="inferred from homology"/>
<sequence>MADFWCLFLSVCLCFSVVFCQFGFFNQRRAEDGRRYTSNNDQSVSNFVPDTVRRLSTILHLDQYEPKRSQYVFPFSNRRPVQDNPYYNQYDAYGRPNNNGFNQYRPEYDPNYQPPGNYGYQNNNQYGYQNVPNVPQNYPNANPDGYTYGIMQNSQENSGFGNNNQYRPNKETVDKIPKFEDRHGELILPNGQTNTGLAELTPVPDIANSFGVSSVTPNNTNQIYSTTALPELTPVPKEDGAVGFPAFDKPAESPAFTFAPLATNGPQELTPVADTNAFPTFSPLSTTPYVPDFTPDPQNANGFQSFTEAPKPTPGLQELTPVPQDSDAIGFPAFEPLPGVKPATSRPKTTTGLPELTPAPKRAVNFNHFPDSCTTVDGGFGTCTAISNCWQYVSLLKEAQTNPAAVQLLRRAHCGFQGSNPKVCCPASAIPDAPPSSPAPPATPATPETPPEPEQPFEGFPDPPVCGSSDASLGRVVGGKPAKLGDFPWMALLGYRQRRSPEPRWLCGGSLITSKHVLTAAHCIHGREKDLYQVRLGELDLSREDDGATPIDIPIKKLIKHDEYSPTGFTNDIGVLLLERQVAFTYIPIKKLIKHDEYSPTGFTNDIGVLLLERQVAFTHVPIKKLIKHDEYSPTGFTNDIGVLLLERQVAFTPLIKPICIPTDSELRARSFENYTPIIAGWGDTEFRGTSASHLQALQLPVVSNEFCRSAYVKYKAQTIDDRVLCAGYKMGGKDACQGDSGGPLMQPIWNKSTYKTHFYQIGVVSFGKKCAEPGFPGVYSRVTHFVPWLQKVVKETA</sequence>
<gene>
    <name evidence="15" type="ORF">JYU34_005433</name>
</gene>
<dbReference type="InterPro" id="IPR001314">
    <property type="entry name" value="Peptidase_S1A"/>
</dbReference>
<dbReference type="Pfam" id="PF12032">
    <property type="entry name" value="CLIP"/>
    <property type="match status" value="1"/>
</dbReference>
<keyword evidence="7 10" id="KW-0720">Serine protease</keyword>
<dbReference type="Pfam" id="PF00089">
    <property type="entry name" value="Trypsin"/>
    <property type="match status" value="2"/>
</dbReference>
<comment type="catalytic activity">
    <reaction evidence="1">
        <text>Preferential cleavage: Arg-|-Xaa, Lys-|-Xaa.</text>
        <dbReference type="EC" id="3.4.21.10"/>
    </reaction>
</comment>
<dbReference type="Proteomes" id="UP000823941">
    <property type="component" value="Chromosome 7"/>
</dbReference>
<evidence type="ECO:0000256" key="12">
    <source>
        <dbReference type="SAM" id="SignalP"/>
    </source>
</evidence>
<keyword evidence="8" id="KW-1015">Disulfide bond</keyword>
<evidence type="ECO:0000256" key="8">
    <source>
        <dbReference type="ARBA" id="ARBA00023157"/>
    </source>
</evidence>
<feature type="compositionally biased region" description="Pro residues" evidence="11">
    <location>
        <begin position="432"/>
        <end position="454"/>
    </location>
</feature>
<evidence type="ECO:0000256" key="4">
    <source>
        <dbReference type="ARBA" id="ARBA00022670"/>
    </source>
</evidence>
<dbReference type="PROSITE" id="PS51888">
    <property type="entry name" value="CLIP"/>
    <property type="match status" value="1"/>
</dbReference>
<dbReference type="InterPro" id="IPR009003">
    <property type="entry name" value="Peptidase_S1_PA"/>
</dbReference>
<evidence type="ECO:0000259" key="14">
    <source>
        <dbReference type="PROSITE" id="PS51888"/>
    </source>
</evidence>
<dbReference type="PANTHER" id="PTHR24252:SF8">
    <property type="entry name" value="ACROSIN"/>
    <property type="match status" value="1"/>
</dbReference>
<keyword evidence="4 10" id="KW-0645">Protease</keyword>